<keyword evidence="4" id="KW-1185">Reference proteome</keyword>
<dbReference type="InterPro" id="IPR009057">
    <property type="entry name" value="Homeodomain-like_sf"/>
</dbReference>
<dbReference type="SUPFAM" id="SSF46689">
    <property type="entry name" value="Homeodomain-like"/>
    <property type="match status" value="1"/>
</dbReference>
<dbReference type="GO" id="GO:0015074">
    <property type="term" value="P:DNA integration"/>
    <property type="evidence" value="ECO:0007669"/>
    <property type="project" value="InterPro"/>
</dbReference>
<feature type="domain" description="Transposase Tc1-like" evidence="2">
    <location>
        <begin position="72"/>
        <end position="144"/>
    </location>
</feature>
<evidence type="ECO:0000259" key="2">
    <source>
        <dbReference type="Pfam" id="PF01498"/>
    </source>
</evidence>
<dbReference type="Proteomes" id="UP000499080">
    <property type="component" value="Unassembled WGS sequence"/>
</dbReference>
<reference evidence="3 4" key="1">
    <citation type="journal article" date="2019" name="Sci. Rep.">
        <title>Orb-weaving spider Araneus ventricosus genome elucidates the spidroin gene catalogue.</title>
        <authorList>
            <person name="Kono N."/>
            <person name="Nakamura H."/>
            <person name="Ohtoshi R."/>
            <person name="Moran D.A.P."/>
            <person name="Shinohara A."/>
            <person name="Yoshida Y."/>
            <person name="Fujiwara M."/>
            <person name="Mori M."/>
            <person name="Tomita M."/>
            <person name="Arakawa K."/>
        </authorList>
    </citation>
    <scope>NUCLEOTIDE SEQUENCE [LARGE SCALE GENOMIC DNA]</scope>
</reference>
<gene>
    <name evidence="3" type="primary">TCB1_196</name>
    <name evidence="3" type="ORF">AVEN_144034_1</name>
</gene>
<organism evidence="3 4">
    <name type="scientific">Araneus ventricosus</name>
    <name type="common">Orbweaver spider</name>
    <name type="synonym">Epeira ventricosa</name>
    <dbReference type="NCBI Taxonomy" id="182803"/>
    <lineage>
        <taxon>Eukaryota</taxon>
        <taxon>Metazoa</taxon>
        <taxon>Ecdysozoa</taxon>
        <taxon>Arthropoda</taxon>
        <taxon>Chelicerata</taxon>
        <taxon>Arachnida</taxon>
        <taxon>Araneae</taxon>
        <taxon>Araneomorphae</taxon>
        <taxon>Entelegynae</taxon>
        <taxon>Araneoidea</taxon>
        <taxon>Araneidae</taxon>
        <taxon>Araneus</taxon>
    </lineage>
</organism>
<name>A0A4Y2DEM0_ARAVE</name>
<accession>A0A4Y2DEM0</accession>
<evidence type="ECO:0000313" key="3">
    <source>
        <dbReference type="EMBL" id="GBM15243.1"/>
    </source>
</evidence>
<dbReference type="InterPro" id="IPR002492">
    <property type="entry name" value="Transposase_Tc1-like"/>
</dbReference>
<proteinExistence type="predicted"/>
<comment type="subcellular location">
    <subcellularLocation>
        <location evidence="1">Nucleus</location>
    </subcellularLocation>
</comment>
<dbReference type="GO" id="GO:0003677">
    <property type="term" value="F:DNA binding"/>
    <property type="evidence" value="ECO:0007669"/>
    <property type="project" value="InterPro"/>
</dbReference>
<dbReference type="Pfam" id="PF01498">
    <property type="entry name" value="HTH_Tnp_Tc3_2"/>
    <property type="match status" value="1"/>
</dbReference>
<dbReference type="AlphaFoldDB" id="A0A4Y2DEM0"/>
<sequence length="148" mass="16937">MGFLRGIRNLTIQQQEAIVNRRAQGWTLLELGKQFNISESGISKFLKRWIDQGGVPKVPKSGRPRSTSHLFDRYVLRLSRVNPRLTALDIALELCDPQNPKSCVRTIRRRLQAAGLNGRRPIKKPAISTKNSKARVEWAKAHKDWTKK</sequence>
<dbReference type="EMBL" id="BGPR01000357">
    <property type="protein sequence ID" value="GBM15243.1"/>
    <property type="molecule type" value="Genomic_DNA"/>
</dbReference>
<protein>
    <submittedName>
        <fullName evidence="3">Transposable element Tcb1 transposase</fullName>
    </submittedName>
</protein>
<dbReference type="GO" id="GO:0006313">
    <property type="term" value="P:DNA transposition"/>
    <property type="evidence" value="ECO:0007669"/>
    <property type="project" value="InterPro"/>
</dbReference>
<evidence type="ECO:0000256" key="1">
    <source>
        <dbReference type="ARBA" id="ARBA00004123"/>
    </source>
</evidence>
<comment type="caution">
    <text evidence="3">The sequence shown here is derived from an EMBL/GenBank/DDBJ whole genome shotgun (WGS) entry which is preliminary data.</text>
</comment>
<evidence type="ECO:0000313" key="4">
    <source>
        <dbReference type="Proteomes" id="UP000499080"/>
    </source>
</evidence>
<dbReference type="GO" id="GO:0005634">
    <property type="term" value="C:nucleus"/>
    <property type="evidence" value="ECO:0007669"/>
    <property type="project" value="UniProtKB-SubCell"/>
</dbReference>
<dbReference type="OrthoDB" id="7603018at2759"/>